<dbReference type="PANTHER" id="PTHR10317">
    <property type="entry name" value="EUKARYOTIC TRANSLATION INITIATION FACTOR 3 SUBUNIT E"/>
    <property type="match status" value="1"/>
</dbReference>
<protein>
    <recommendedName>
        <fullName evidence="5">Eukaryotic translation initiation factor 3 subunit E</fullName>
    </recommendedName>
</protein>
<evidence type="ECO:0000256" key="2">
    <source>
        <dbReference type="ARBA" id="ARBA00022540"/>
    </source>
</evidence>
<dbReference type="InterPro" id="IPR000717">
    <property type="entry name" value="PCI_dom"/>
</dbReference>
<keyword evidence="3 5" id="KW-0648">Protein biosynthesis</keyword>
<gene>
    <name evidence="7" type="primary">EIF3E</name>
</gene>
<dbReference type="PROSITE" id="PS50250">
    <property type="entry name" value="PCI"/>
    <property type="match status" value="1"/>
</dbReference>
<dbReference type="OrthoDB" id="417252at2759"/>
<evidence type="ECO:0000256" key="5">
    <source>
        <dbReference type="PIRNR" id="PIRNR016255"/>
    </source>
</evidence>
<dbReference type="GO" id="GO:0005852">
    <property type="term" value="C:eukaryotic translation initiation factor 3 complex"/>
    <property type="evidence" value="ECO:0007669"/>
    <property type="project" value="InterPro"/>
</dbReference>
<dbReference type="EMBL" id="BT122020">
    <property type="protein sequence ID" value="ADD38950.1"/>
    <property type="molecule type" value="mRNA"/>
</dbReference>
<evidence type="ECO:0000313" key="7">
    <source>
        <dbReference type="EMBL" id="ADD38950.1"/>
    </source>
</evidence>
<dbReference type="SUPFAM" id="SSF46785">
    <property type="entry name" value="Winged helix' DNA-binding domain"/>
    <property type="match status" value="1"/>
</dbReference>
<dbReference type="AlphaFoldDB" id="D3PK64"/>
<dbReference type="Gene3D" id="1.25.40.570">
    <property type="match status" value="1"/>
</dbReference>
<comment type="subcellular location">
    <subcellularLocation>
        <location evidence="5">Cytoplasm</location>
    </subcellularLocation>
</comment>
<keyword evidence="1 5" id="KW-0963">Cytoplasm</keyword>
<dbReference type="GO" id="GO:0003743">
    <property type="term" value="F:translation initiation factor activity"/>
    <property type="evidence" value="ECO:0007669"/>
    <property type="project" value="UniProtKB-KW"/>
</dbReference>
<sequence>MAEWDLTSKISKCLDSHLIYPILQFLSAKKIHKSDNLCQWELQLAQSTRMTGYELEIVEKMGNEVSDDLKQKDLEYKALIRQKEQEFMPHLNHYNNFHNSDLDLPGQKKVLIEKSFEYATLMYDASEYQNSISVLRIVETLLTKKHDKYLACKWGLLACSILLQDELRAMQDLVELKTAIDEQTEENGNSRSFLEQLQQRTWMLHWSLHVFFRLQHTGRNQLVEWFLNTPNHLNAIQTLAPHLLRYLSVCVVVSKESSMNNNLRHLIHLIQQESYSYQDPITRFLKAVYVDFDFEVAEKELLLCRSVLENDFFTTTCVDEFMEVARQLMLEIFCKIFNCVDLDSLAKSLHMNPEAAEKWIVSMIKAGKIDAKIDSENNEILMQTQSVSPYRQVIERTRDKTHAASRLASKLNKELTIES</sequence>
<keyword evidence="2 5" id="KW-0396">Initiation factor</keyword>
<comment type="similarity">
    <text evidence="5">Belongs to the eIF-3 subunit E family.</text>
</comment>
<name>D3PK64_LEPSM</name>
<dbReference type="Pfam" id="PF01399">
    <property type="entry name" value="PCI"/>
    <property type="match status" value="1"/>
</dbReference>
<feature type="domain" description="PCI" evidence="6">
    <location>
        <begin position="215"/>
        <end position="387"/>
    </location>
</feature>
<dbReference type="Pfam" id="PF09440">
    <property type="entry name" value="eIF3_N"/>
    <property type="match status" value="1"/>
</dbReference>
<dbReference type="SMART" id="SM00088">
    <property type="entry name" value="PINT"/>
    <property type="match status" value="1"/>
</dbReference>
<reference evidence="7" key="1">
    <citation type="submission" date="2010-03" db="EMBL/GenBank/DDBJ databases">
        <title>Atlantic Lepeophtheirus salmonis ESTs and full-length cDNAs.</title>
        <authorList>
            <person name="Yasuike M."/>
            <person name="von Schalburg K."/>
            <person name="Cooper G."/>
            <person name="Leong J."/>
            <person name="Nilsen F."/>
            <person name="Jones S.R.M."/>
            <person name="Koop B.F."/>
        </authorList>
    </citation>
    <scope>NUCLEOTIDE SEQUENCE</scope>
    <source>
        <strain evidence="7">Atlantic form</strain>
        <tissue evidence="7">Mixed tissue</tissue>
    </source>
</reference>
<evidence type="ECO:0000256" key="3">
    <source>
        <dbReference type="ARBA" id="ARBA00022917"/>
    </source>
</evidence>
<proteinExistence type="evidence at transcript level"/>
<dbReference type="InterPro" id="IPR036390">
    <property type="entry name" value="WH_DNA-bd_sf"/>
</dbReference>
<dbReference type="InterPro" id="IPR019010">
    <property type="entry name" value="eIF3e_N"/>
</dbReference>
<evidence type="ECO:0000259" key="6">
    <source>
        <dbReference type="PROSITE" id="PS50250"/>
    </source>
</evidence>
<evidence type="ECO:0000256" key="4">
    <source>
        <dbReference type="ARBA" id="ARBA00047068"/>
    </source>
</evidence>
<accession>D3PK64</accession>
<dbReference type="SMART" id="SM01186">
    <property type="entry name" value="eIF3_N"/>
    <property type="match status" value="1"/>
</dbReference>
<evidence type="ECO:0000256" key="1">
    <source>
        <dbReference type="ARBA" id="ARBA00022490"/>
    </source>
</evidence>
<comment type="subunit">
    <text evidence="4">Component of the eukaryotic translation initiation factor 3 (eIF-3) complex. The eIF-3 complex interacts with pix. Interacts with mxt.</text>
</comment>
<organism evidence="7">
    <name type="scientific">Lepeophtheirus salmonis</name>
    <name type="common">Salmon louse</name>
    <name type="synonym">Caligus salmonis</name>
    <dbReference type="NCBI Taxonomy" id="72036"/>
    <lineage>
        <taxon>Eukaryota</taxon>
        <taxon>Metazoa</taxon>
        <taxon>Ecdysozoa</taxon>
        <taxon>Arthropoda</taxon>
        <taxon>Crustacea</taxon>
        <taxon>Multicrustacea</taxon>
        <taxon>Hexanauplia</taxon>
        <taxon>Copepoda</taxon>
        <taxon>Siphonostomatoida</taxon>
        <taxon>Caligidae</taxon>
        <taxon>Lepeophtheirus</taxon>
    </lineage>
</organism>
<dbReference type="InterPro" id="IPR016650">
    <property type="entry name" value="eIF3e"/>
</dbReference>
<dbReference type="PIRSF" id="PIRSF016255">
    <property type="entry name" value="eIF3e_su6"/>
    <property type="match status" value="1"/>
</dbReference>